<evidence type="ECO:0000256" key="3">
    <source>
        <dbReference type="ARBA" id="ARBA00023004"/>
    </source>
</evidence>
<dbReference type="InterPro" id="IPR050182">
    <property type="entry name" value="Cytochrome_P450_fam2"/>
</dbReference>
<evidence type="ECO:0000313" key="5">
    <source>
        <dbReference type="EMBL" id="KAK7083309.1"/>
    </source>
</evidence>
<dbReference type="Pfam" id="PF00067">
    <property type="entry name" value="p450"/>
    <property type="match status" value="1"/>
</dbReference>
<dbReference type="InterPro" id="IPR001128">
    <property type="entry name" value="Cyt_P450"/>
</dbReference>
<dbReference type="GO" id="GO:0005506">
    <property type="term" value="F:iron ion binding"/>
    <property type="evidence" value="ECO:0007669"/>
    <property type="project" value="InterPro"/>
</dbReference>
<sequence>MVVQSGSPLIAKGLKVEVEELSKNREAVDISAKLLHHVGNTMNQLIFGLTYDENDPTWVWLRHLLEEGTKLVGVAGPMNFLPWLRFLPKYQKVIRFLTENQMKTHQEYQKIIDVKEDSLRKLLIFENSRKSTETLDHITEFSKMEKKRTQMNQIKETNATEAFGNEDKDPYDTRNERKIEPNTDQNCSSGVETICQGRNPAKQDFTASIFQVPDDTEKGLTQGDQCNDKIHSGKLDSNPIQNGLQMEETDLETGNIYKHYNPQNIIEAYIKERSERGEDVGNFTYEQLHHVAADLFGAGTETTITTLKWHLLNMALYPEVQ</sequence>
<comment type="caution">
    <text evidence="5">The sequence shown here is derived from an EMBL/GenBank/DDBJ whole genome shotgun (WGS) entry which is preliminary data.</text>
</comment>
<dbReference type="EMBL" id="JAXCGZ010003590">
    <property type="protein sequence ID" value="KAK7083309.1"/>
    <property type="molecule type" value="Genomic_DNA"/>
</dbReference>
<evidence type="ECO:0000313" key="6">
    <source>
        <dbReference type="Proteomes" id="UP001381693"/>
    </source>
</evidence>
<organism evidence="5 6">
    <name type="scientific">Halocaridina rubra</name>
    <name type="common">Hawaiian red shrimp</name>
    <dbReference type="NCBI Taxonomy" id="373956"/>
    <lineage>
        <taxon>Eukaryota</taxon>
        <taxon>Metazoa</taxon>
        <taxon>Ecdysozoa</taxon>
        <taxon>Arthropoda</taxon>
        <taxon>Crustacea</taxon>
        <taxon>Multicrustacea</taxon>
        <taxon>Malacostraca</taxon>
        <taxon>Eumalacostraca</taxon>
        <taxon>Eucarida</taxon>
        <taxon>Decapoda</taxon>
        <taxon>Pleocyemata</taxon>
        <taxon>Caridea</taxon>
        <taxon>Atyoidea</taxon>
        <taxon>Atyidae</taxon>
        <taxon>Halocaridina</taxon>
    </lineage>
</organism>
<dbReference type="SUPFAM" id="SSF48264">
    <property type="entry name" value="Cytochrome P450"/>
    <property type="match status" value="2"/>
</dbReference>
<dbReference type="GO" id="GO:0008395">
    <property type="term" value="F:steroid hydroxylase activity"/>
    <property type="evidence" value="ECO:0007669"/>
    <property type="project" value="TreeGrafter"/>
</dbReference>
<dbReference type="Proteomes" id="UP001381693">
    <property type="component" value="Unassembled WGS sequence"/>
</dbReference>
<keyword evidence="4" id="KW-0503">Monooxygenase</keyword>
<dbReference type="Gene3D" id="1.10.630.10">
    <property type="entry name" value="Cytochrome P450"/>
    <property type="match status" value="2"/>
</dbReference>
<proteinExistence type="inferred from homology"/>
<evidence type="ECO:0000256" key="1">
    <source>
        <dbReference type="ARBA" id="ARBA00010617"/>
    </source>
</evidence>
<gene>
    <name evidence="5" type="ORF">SK128_013694</name>
</gene>
<keyword evidence="4" id="KW-0560">Oxidoreductase</keyword>
<dbReference type="GO" id="GO:0005737">
    <property type="term" value="C:cytoplasm"/>
    <property type="evidence" value="ECO:0007669"/>
    <property type="project" value="TreeGrafter"/>
</dbReference>
<reference evidence="5 6" key="1">
    <citation type="submission" date="2023-11" db="EMBL/GenBank/DDBJ databases">
        <title>Halocaridina rubra genome assembly.</title>
        <authorList>
            <person name="Smith C."/>
        </authorList>
    </citation>
    <scope>NUCLEOTIDE SEQUENCE [LARGE SCALE GENOMIC DNA]</scope>
    <source>
        <strain evidence="5">EP-1</strain>
        <tissue evidence="5">Whole</tissue>
    </source>
</reference>
<dbReference type="AlphaFoldDB" id="A0AAN8XPI4"/>
<comment type="similarity">
    <text evidence="1">Belongs to the cytochrome P450 family.</text>
</comment>
<evidence type="ECO:0000256" key="4">
    <source>
        <dbReference type="ARBA" id="ARBA00023033"/>
    </source>
</evidence>
<feature type="non-terminal residue" evidence="5">
    <location>
        <position position="321"/>
    </location>
</feature>
<dbReference type="PANTHER" id="PTHR24300">
    <property type="entry name" value="CYTOCHROME P450 508A4-RELATED"/>
    <property type="match status" value="1"/>
</dbReference>
<dbReference type="GO" id="GO:0006805">
    <property type="term" value="P:xenobiotic metabolic process"/>
    <property type="evidence" value="ECO:0007669"/>
    <property type="project" value="TreeGrafter"/>
</dbReference>
<dbReference type="GO" id="GO:0006082">
    <property type="term" value="P:organic acid metabolic process"/>
    <property type="evidence" value="ECO:0007669"/>
    <property type="project" value="TreeGrafter"/>
</dbReference>
<accession>A0AAN8XPI4</accession>
<evidence type="ECO:0000256" key="2">
    <source>
        <dbReference type="ARBA" id="ARBA00022723"/>
    </source>
</evidence>
<protein>
    <recommendedName>
        <fullName evidence="7">Cytochrome P450</fullName>
    </recommendedName>
</protein>
<dbReference type="PANTHER" id="PTHR24300:SF403">
    <property type="entry name" value="CYTOCHROME P450 306A1"/>
    <property type="match status" value="1"/>
</dbReference>
<name>A0AAN8XPI4_HALRR</name>
<keyword evidence="3" id="KW-0408">Iron</keyword>
<dbReference type="GO" id="GO:0016712">
    <property type="term" value="F:oxidoreductase activity, acting on paired donors, with incorporation or reduction of molecular oxygen, reduced flavin or flavoprotein as one donor, and incorporation of one atom of oxygen"/>
    <property type="evidence" value="ECO:0007669"/>
    <property type="project" value="TreeGrafter"/>
</dbReference>
<dbReference type="GO" id="GO:0020037">
    <property type="term" value="F:heme binding"/>
    <property type="evidence" value="ECO:0007669"/>
    <property type="project" value="InterPro"/>
</dbReference>
<evidence type="ECO:0008006" key="7">
    <source>
        <dbReference type="Google" id="ProtNLM"/>
    </source>
</evidence>
<keyword evidence="6" id="KW-1185">Reference proteome</keyword>
<keyword evidence="2" id="KW-0479">Metal-binding</keyword>
<dbReference type="InterPro" id="IPR036396">
    <property type="entry name" value="Cyt_P450_sf"/>
</dbReference>